<comment type="pathway">
    <text evidence="2 12">Glycan metabolism; pectin degradation; 2-dehydro-3-deoxy-D-gluconate from pectin: step 1/5.</text>
</comment>
<evidence type="ECO:0000256" key="6">
    <source>
        <dbReference type="ARBA" id="ARBA00022801"/>
    </source>
</evidence>
<comment type="similarity">
    <text evidence="3">Belongs to the pectinesterase family.</text>
</comment>
<dbReference type="FunFam" id="2.160.20.10:FF:000013">
    <property type="entry name" value="Pectinesterase"/>
    <property type="match status" value="1"/>
</dbReference>
<dbReference type="EMBL" id="JBEAFC010000003">
    <property type="protein sequence ID" value="KAL1561616.1"/>
    <property type="molecule type" value="Genomic_DNA"/>
</dbReference>
<comment type="function">
    <text evidence="10">Acts in the modification of cell walls via demethylesterification of cell wall pectin.</text>
</comment>
<dbReference type="PANTHER" id="PTHR31321">
    <property type="entry name" value="ACYL-COA THIOESTER HYDROLASE YBHC-RELATED"/>
    <property type="match status" value="1"/>
</dbReference>
<evidence type="ECO:0000256" key="2">
    <source>
        <dbReference type="ARBA" id="ARBA00005184"/>
    </source>
</evidence>
<accession>A0ABD1HYQ8</accession>
<protein>
    <recommendedName>
        <fullName evidence="4 12">Pectinesterase</fullName>
        <ecNumber evidence="4 12">3.1.1.11</ecNumber>
    </recommendedName>
</protein>
<dbReference type="InterPro" id="IPR033131">
    <property type="entry name" value="Pectinesterase_Asp_AS"/>
</dbReference>
<sequence length="309" mass="33768">MASWCICIFLSLLSSVSYVSAAIIVVDQSKQGGFTTVQAAINSVPSSNTERTIIDIRAGIYREQVIIPYDKPFIILQGAGLQNTIISWNGHGPIDRDATFSSEANNTIARDISFVNSYNIPPKHNTNPVLRAVAARILGDNSSFYRCGFFGLQDTLWDVEGRHYYESCTIEGAVDFIFGAGQSLFESCAISVAAGAINGPGFITAQRRENPNDTNGFVFKNCVIVGEGKVYLGRPWGRYARVLFYNTQMADIIVPQGWDAWTSIGQENLLSLSEYNSQGPGSNSSMRVGWAKKLSGEEANKLATVSFIQ</sequence>
<dbReference type="InterPro" id="IPR012334">
    <property type="entry name" value="Pectin_lyas_fold"/>
</dbReference>
<dbReference type="Pfam" id="PF01095">
    <property type="entry name" value="Pectinesterase"/>
    <property type="match status" value="1"/>
</dbReference>
<evidence type="ECO:0000313" key="15">
    <source>
        <dbReference type="Proteomes" id="UP001567538"/>
    </source>
</evidence>
<evidence type="ECO:0000256" key="7">
    <source>
        <dbReference type="ARBA" id="ARBA00023085"/>
    </source>
</evidence>
<dbReference type="PANTHER" id="PTHR31321:SF76">
    <property type="entry name" value="PECTINESTERASE 10-RELATED"/>
    <property type="match status" value="1"/>
</dbReference>
<name>A0ABD1HYQ8_SALDI</name>
<reference evidence="14 15" key="1">
    <citation type="submission" date="2024-06" db="EMBL/GenBank/DDBJ databases">
        <title>A chromosome level genome sequence of Diviner's sage (Salvia divinorum).</title>
        <authorList>
            <person name="Ford S.A."/>
            <person name="Ro D.-K."/>
            <person name="Ness R.W."/>
            <person name="Phillips M.A."/>
        </authorList>
    </citation>
    <scope>NUCLEOTIDE SEQUENCE [LARGE SCALE GENOMIC DNA]</scope>
    <source>
        <strain evidence="14">SAF-2024a</strain>
        <tissue evidence="14">Leaf</tissue>
    </source>
</reference>
<dbReference type="GO" id="GO:0030599">
    <property type="term" value="F:pectinesterase activity"/>
    <property type="evidence" value="ECO:0007669"/>
    <property type="project" value="UniProtKB-UniRule"/>
</dbReference>
<evidence type="ECO:0000256" key="5">
    <source>
        <dbReference type="ARBA" id="ARBA00022525"/>
    </source>
</evidence>
<evidence type="ECO:0000256" key="8">
    <source>
        <dbReference type="ARBA" id="ARBA00023180"/>
    </source>
</evidence>
<comment type="subcellular location">
    <subcellularLocation>
        <location evidence="1">Secreted</location>
    </subcellularLocation>
</comment>
<dbReference type="InterPro" id="IPR011050">
    <property type="entry name" value="Pectin_lyase_fold/virulence"/>
</dbReference>
<evidence type="ECO:0000256" key="3">
    <source>
        <dbReference type="ARBA" id="ARBA00008891"/>
    </source>
</evidence>
<dbReference type="AlphaFoldDB" id="A0ABD1HYQ8"/>
<evidence type="ECO:0000256" key="11">
    <source>
        <dbReference type="PROSITE-ProRule" id="PRU10040"/>
    </source>
</evidence>
<comment type="caution">
    <text evidence="14">The sequence shown here is derived from an EMBL/GenBank/DDBJ whole genome shotgun (WGS) entry which is preliminary data.</text>
</comment>
<organism evidence="14 15">
    <name type="scientific">Salvia divinorum</name>
    <name type="common">Maria pastora</name>
    <name type="synonym">Diviner's sage</name>
    <dbReference type="NCBI Taxonomy" id="28513"/>
    <lineage>
        <taxon>Eukaryota</taxon>
        <taxon>Viridiplantae</taxon>
        <taxon>Streptophyta</taxon>
        <taxon>Embryophyta</taxon>
        <taxon>Tracheophyta</taxon>
        <taxon>Spermatophyta</taxon>
        <taxon>Magnoliopsida</taxon>
        <taxon>eudicotyledons</taxon>
        <taxon>Gunneridae</taxon>
        <taxon>Pentapetalae</taxon>
        <taxon>asterids</taxon>
        <taxon>lamiids</taxon>
        <taxon>Lamiales</taxon>
        <taxon>Lamiaceae</taxon>
        <taxon>Nepetoideae</taxon>
        <taxon>Mentheae</taxon>
        <taxon>Salviinae</taxon>
        <taxon>Salvia</taxon>
        <taxon>Salvia subgen. Calosphace</taxon>
    </lineage>
</organism>
<feature type="chain" id="PRO_5044530924" description="Pectinesterase" evidence="12">
    <location>
        <begin position="22"/>
        <end position="309"/>
    </location>
</feature>
<evidence type="ECO:0000256" key="12">
    <source>
        <dbReference type="RuleBase" id="RU000589"/>
    </source>
</evidence>
<gene>
    <name evidence="14" type="ORF">AAHA92_04297</name>
</gene>
<dbReference type="GO" id="GO:0045490">
    <property type="term" value="P:pectin catabolic process"/>
    <property type="evidence" value="ECO:0007669"/>
    <property type="project" value="UniProtKB-UniRule"/>
</dbReference>
<feature type="domain" description="Pectinesterase catalytic" evidence="13">
    <location>
        <begin position="24"/>
        <end position="309"/>
    </location>
</feature>
<evidence type="ECO:0000313" key="14">
    <source>
        <dbReference type="EMBL" id="KAL1561616.1"/>
    </source>
</evidence>
<dbReference type="GO" id="GO:0005576">
    <property type="term" value="C:extracellular region"/>
    <property type="evidence" value="ECO:0007669"/>
    <property type="project" value="UniProtKB-SubCell"/>
</dbReference>
<keyword evidence="6 12" id="KW-0378">Hydrolase</keyword>
<feature type="active site" evidence="11">
    <location>
        <position position="175"/>
    </location>
</feature>
<comment type="catalytic activity">
    <reaction evidence="9 12">
        <text>[(1-&gt;4)-alpha-D-galacturonosyl methyl ester](n) + n H2O = [(1-&gt;4)-alpha-D-galacturonosyl](n) + n methanol + n H(+)</text>
        <dbReference type="Rhea" id="RHEA:22380"/>
        <dbReference type="Rhea" id="RHEA-COMP:14570"/>
        <dbReference type="Rhea" id="RHEA-COMP:14573"/>
        <dbReference type="ChEBI" id="CHEBI:15377"/>
        <dbReference type="ChEBI" id="CHEBI:15378"/>
        <dbReference type="ChEBI" id="CHEBI:17790"/>
        <dbReference type="ChEBI" id="CHEBI:140522"/>
        <dbReference type="ChEBI" id="CHEBI:140523"/>
        <dbReference type="EC" id="3.1.1.11"/>
    </reaction>
</comment>
<keyword evidence="15" id="KW-1185">Reference proteome</keyword>
<dbReference type="Proteomes" id="UP001567538">
    <property type="component" value="Unassembled WGS sequence"/>
</dbReference>
<keyword evidence="12" id="KW-0732">Signal</keyword>
<dbReference type="PROSITE" id="PS00503">
    <property type="entry name" value="PECTINESTERASE_2"/>
    <property type="match status" value="1"/>
</dbReference>
<keyword evidence="8" id="KW-0325">Glycoprotein</keyword>
<keyword evidence="5" id="KW-0964">Secreted</keyword>
<evidence type="ECO:0000256" key="9">
    <source>
        <dbReference type="ARBA" id="ARBA00047928"/>
    </source>
</evidence>
<dbReference type="SUPFAM" id="SSF51126">
    <property type="entry name" value="Pectin lyase-like"/>
    <property type="match status" value="1"/>
</dbReference>
<dbReference type="GO" id="GO:0042545">
    <property type="term" value="P:cell wall modification"/>
    <property type="evidence" value="ECO:0007669"/>
    <property type="project" value="UniProtKB-UniRule"/>
</dbReference>
<evidence type="ECO:0000256" key="4">
    <source>
        <dbReference type="ARBA" id="ARBA00013229"/>
    </source>
</evidence>
<feature type="signal peptide" evidence="12">
    <location>
        <begin position="1"/>
        <end position="21"/>
    </location>
</feature>
<dbReference type="InterPro" id="IPR000070">
    <property type="entry name" value="Pectinesterase_cat"/>
</dbReference>
<evidence type="ECO:0000259" key="13">
    <source>
        <dbReference type="Pfam" id="PF01095"/>
    </source>
</evidence>
<evidence type="ECO:0000256" key="1">
    <source>
        <dbReference type="ARBA" id="ARBA00004613"/>
    </source>
</evidence>
<evidence type="ECO:0000256" key="10">
    <source>
        <dbReference type="ARBA" id="ARBA00057335"/>
    </source>
</evidence>
<keyword evidence="7 12" id="KW-0063">Aspartyl esterase</keyword>
<proteinExistence type="inferred from homology"/>
<dbReference type="EC" id="3.1.1.11" evidence="4 12"/>
<dbReference type="Gene3D" id="2.160.20.10">
    <property type="entry name" value="Single-stranded right-handed beta-helix, Pectin lyase-like"/>
    <property type="match status" value="1"/>
</dbReference>